<evidence type="ECO:0000256" key="1">
    <source>
        <dbReference type="SAM" id="MobiDB-lite"/>
    </source>
</evidence>
<keyword evidence="3" id="KW-1185">Reference proteome</keyword>
<feature type="non-terminal residue" evidence="2">
    <location>
        <position position="273"/>
    </location>
</feature>
<protein>
    <submittedName>
        <fullName evidence="2">Uncharacterized protein</fullName>
    </submittedName>
</protein>
<sequence>DAFSDIEQDIGSHHIYGSLEEVSDKYKYSHRDFNFYRRLLDLFAKGQDLSLLADTKQATGNGWDLDKWKFVPIAHRVYVEQPDIKWYIFKKQMQHRSVERRTAAGCCGDVELAAVLQEAGVNITGIPGLYGESLSWFEWGESKWCEPALSWHHVKAHDMESLWQFETQRLADNETHYVYCALFHKLVKSHLASTRSDWDNVSRDRVYTGPSGLHGEEDRRYPLRSKWGKLSDEEKEEQRVELNDEQKKDIESYGTYTKETRWDELSDEEKETS</sequence>
<accession>A0AAE0WHQ9</accession>
<evidence type="ECO:0000313" key="3">
    <source>
        <dbReference type="Proteomes" id="UP001274830"/>
    </source>
</evidence>
<comment type="caution">
    <text evidence="2">The sequence shown here is derived from an EMBL/GenBank/DDBJ whole genome shotgun (WGS) entry which is preliminary data.</text>
</comment>
<feature type="compositionally biased region" description="Basic and acidic residues" evidence="1">
    <location>
        <begin position="231"/>
        <end position="251"/>
    </location>
</feature>
<dbReference type="Proteomes" id="UP001274830">
    <property type="component" value="Unassembled WGS sequence"/>
</dbReference>
<evidence type="ECO:0000313" key="2">
    <source>
        <dbReference type="EMBL" id="KAK3669145.1"/>
    </source>
</evidence>
<dbReference type="EMBL" id="JAUTXT010000114">
    <property type="protein sequence ID" value="KAK3669145.1"/>
    <property type="molecule type" value="Genomic_DNA"/>
</dbReference>
<reference evidence="2" key="1">
    <citation type="submission" date="2023-07" db="EMBL/GenBank/DDBJ databases">
        <title>Black Yeasts Isolated from many extreme environments.</title>
        <authorList>
            <person name="Coleine C."/>
            <person name="Stajich J.E."/>
            <person name="Selbmann L."/>
        </authorList>
    </citation>
    <scope>NUCLEOTIDE SEQUENCE</scope>
    <source>
        <strain evidence="2">CCFEE 5485</strain>
    </source>
</reference>
<gene>
    <name evidence="2" type="ORF">LTR78_010978</name>
</gene>
<organism evidence="2 3">
    <name type="scientific">Recurvomyces mirabilis</name>
    <dbReference type="NCBI Taxonomy" id="574656"/>
    <lineage>
        <taxon>Eukaryota</taxon>
        <taxon>Fungi</taxon>
        <taxon>Dikarya</taxon>
        <taxon>Ascomycota</taxon>
        <taxon>Pezizomycotina</taxon>
        <taxon>Dothideomycetes</taxon>
        <taxon>Dothideomycetidae</taxon>
        <taxon>Mycosphaerellales</taxon>
        <taxon>Teratosphaeriaceae</taxon>
        <taxon>Recurvomyces</taxon>
    </lineage>
</organism>
<proteinExistence type="predicted"/>
<name>A0AAE0WHQ9_9PEZI</name>
<dbReference type="AlphaFoldDB" id="A0AAE0WHQ9"/>
<feature type="region of interest" description="Disordered" evidence="1">
    <location>
        <begin position="231"/>
        <end position="253"/>
    </location>
</feature>